<dbReference type="FunFam" id="2.30.30.30:FF:000017">
    <property type="entry name" value="Transcription elongation factor SPT5"/>
    <property type="match status" value="1"/>
</dbReference>
<dbReference type="Gene3D" id="3.30.70.940">
    <property type="entry name" value="NusG, N-terminal domain"/>
    <property type="match status" value="1"/>
</dbReference>
<evidence type="ECO:0000259" key="14">
    <source>
        <dbReference type="SMART" id="SM00739"/>
    </source>
</evidence>
<keyword evidence="5" id="KW-0597">Phosphoprotein</keyword>
<evidence type="ECO:0000256" key="8">
    <source>
        <dbReference type="ARBA" id="ARBA00023159"/>
    </source>
</evidence>
<accession>A0AAV8Z5E6</accession>
<feature type="compositionally biased region" description="Acidic residues" evidence="12">
    <location>
        <begin position="90"/>
        <end position="99"/>
    </location>
</feature>
<reference evidence="15" key="1">
    <citation type="journal article" date="2023" name="Insect Mol. Biol.">
        <title>Genome sequencing provides insights into the evolution of gene families encoding plant cell wall-degrading enzymes in longhorned beetles.</title>
        <authorList>
            <person name="Shin N.R."/>
            <person name="Okamura Y."/>
            <person name="Kirsch R."/>
            <person name="Pauchet Y."/>
        </authorList>
    </citation>
    <scope>NUCLEOTIDE SEQUENCE</scope>
    <source>
        <strain evidence="15">AMC_N1</strain>
    </source>
</reference>
<feature type="compositionally biased region" description="Basic residues" evidence="12">
    <location>
        <begin position="61"/>
        <end position="71"/>
    </location>
</feature>
<dbReference type="SMART" id="SM00738">
    <property type="entry name" value="NGN"/>
    <property type="match status" value="1"/>
</dbReference>
<evidence type="ECO:0000256" key="12">
    <source>
        <dbReference type="SAM" id="MobiDB-lite"/>
    </source>
</evidence>
<dbReference type="Pfam" id="PF23284">
    <property type="entry name" value="KOW2_Spt5"/>
    <property type="match status" value="1"/>
</dbReference>
<dbReference type="InterPro" id="IPR005824">
    <property type="entry name" value="KOW"/>
</dbReference>
<keyword evidence="4" id="KW-0678">Repressor</keyword>
<comment type="similarity">
    <text evidence="2 11">Belongs to the SPT5 family.</text>
</comment>
<dbReference type="InterPro" id="IPR017071">
    <property type="entry name" value="TF_Spt5_eukaryote"/>
</dbReference>
<evidence type="ECO:0000256" key="2">
    <source>
        <dbReference type="ARBA" id="ARBA00006956"/>
    </source>
</evidence>
<dbReference type="PIRSF" id="PIRSF036945">
    <property type="entry name" value="Spt5"/>
    <property type="match status" value="1"/>
</dbReference>
<dbReference type="InterPro" id="IPR041975">
    <property type="entry name" value="KOW_Spt5_2"/>
</dbReference>
<dbReference type="InterPro" id="IPR057936">
    <property type="entry name" value="KOWx_Spt5"/>
</dbReference>
<keyword evidence="6" id="KW-0677">Repeat</keyword>
<dbReference type="GO" id="GO:0032044">
    <property type="term" value="C:DSIF complex"/>
    <property type="evidence" value="ECO:0007669"/>
    <property type="project" value="TreeGrafter"/>
</dbReference>
<evidence type="ECO:0000256" key="4">
    <source>
        <dbReference type="ARBA" id="ARBA00022491"/>
    </source>
</evidence>
<feature type="region of interest" description="Disordered" evidence="12">
    <location>
        <begin position="892"/>
        <end position="911"/>
    </location>
</feature>
<dbReference type="CDD" id="cd06081">
    <property type="entry name" value="KOW_Spt5_1"/>
    <property type="match status" value="1"/>
</dbReference>
<dbReference type="Pfam" id="PF23291">
    <property type="entry name" value="KOW4_SPT5"/>
    <property type="match status" value="1"/>
</dbReference>
<dbReference type="InterPro" id="IPR022581">
    <property type="entry name" value="Spt5_N"/>
</dbReference>
<dbReference type="Pfam" id="PF23042">
    <property type="entry name" value="KOW1_SPT5"/>
    <property type="match status" value="1"/>
</dbReference>
<dbReference type="InterPro" id="IPR006645">
    <property type="entry name" value="NGN-like_dom"/>
</dbReference>
<protein>
    <recommendedName>
        <fullName evidence="3 11">Transcription elongation factor SPT5</fullName>
    </recommendedName>
</protein>
<dbReference type="InterPro" id="IPR039659">
    <property type="entry name" value="SPT5"/>
</dbReference>
<dbReference type="GO" id="GO:0003729">
    <property type="term" value="F:mRNA binding"/>
    <property type="evidence" value="ECO:0007669"/>
    <property type="project" value="TreeGrafter"/>
</dbReference>
<feature type="domain" description="KOW" evidence="14">
    <location>
        <begin position="754"/>
        <end position="781"/>
    </location>
</feature>
<feature type="compositionally biased region" description="Basic residues" evidence="12">
    <location>
        <begin position="30"/>
        <end position="52"/>
    </location>
</feature>
<feature type="region of interest" description="Disordered" evidence="12">
    <location>
        <begin position="916"/>
        <end position="953"/>
    </location>
</feature>
<dbReference type="SMART" id="SM00739">
    <property type="entry name" value="KOW"/>
    <property type="match status" value="5"/>
</dbReference>
<name>A0AAV8Z5E6_9CUCU</name>
<sequence length="1080" mass="120133">MSDSEASNFSDNENASDAGSVRSRSSRGSARSKSRSPSRSRSRTPSRSRSRSPSRGSRSPSRSKSRSRSRSGSRSARSGSEAKEASGAEDVVEEEEPDGESLRSDEYDSEEDDSDDGRKAKKRKNDRYGGFIIDEAEVDDEVEDEDEWEEGAQEIGIVPNEVDEFGPTARDIEGRQRGRNLWDAQKEHEIEEYLRKKYADDSAAIKHFGDGGEEMSDEITQQTLLPGVKDPNLWMVKCRIGEEKSTCLLLMRKFLAYQNTNEPLQIKSVVAPEGVKGYIYIEAYKQPHVKAAIENVGNLRMGIWKQQMVPIKEMTDVLRVVKEQTGLKSKQWVRLKRGLYKDDIAQVDYFDMAQNQVHLKLLPRIDYTRLRGALRTAQSESEAEKRKKKRRPPSKPFDPEAIRAIGGEVTSDGDFLIFEGNRYSRKGFLYKNFTLSAVIIDGVKPTLAELERFEEQPEGIDLELPAEKEDKAVTHSFSAGDNVEVCEGELINLQGKIISIDGSMITIMPKHEDLKDPLVFQANELKKYFKMGDHVKVLAEWRTTGWSSSPDLTMHEMEILPKDLQLCTDMASGVDSLGKFEWGDLVNLDAETVGVIVRLERENFHVLNMHGKVVECRPGSLQKRRLNRYTAALDSYRNNLHRRDMVKVIDGPHSGFSGEIKHLYRNFAFLYSVEFLQNGGIFVCKTKHLQLAGGNKTVPTADITTGMEYMSPRRSSPMHPSSGGGGGGVGGGVVGGFGGGRPGGGGRGRVARDRDIIGTTIKITRGPYKGNIGIVKDATQSTARIELHTSCQTISVDRNHIADVGMYSREGWKRLQLRKDPGLRRQPDSAVQGHGQQDAHVRFRFAHPLHYGSMTPIHDGSRTPNASSEWDPSVSNTYPSPGYNPSTPGYQMNGPFTPQTPGTMYDSSYSPYQASPGYQSVVSTPSPATGYGQSPTSNNPYNTPSSGYSPNMPYNPQTPGAGLDVLPMTDWHTVDIEVRIRDSHDDVGLVGQTGIIRSISGAMCSVFLPEEDRVVNIMSDHLDPVRPQRGDMFKVIIGEEREQTGELLSIDAHEGVVKMKDDDITMLPLQNLCKMRKPDH</sequence>
<dbReference type="InterPro" id="IPR039385">
    <property type="entry name" value="NGN_Euk"/>
</dbReference>
<evidence type="ECO:0000313" key="15">
    <source>
        <dbReference type="EMBL" id="KAJ8958416.1"/>
    </source>
</evidence>
<dbReference type="FunFam" id="3.30.70.940:FF:000003">
    <property type="entry name" value="Transcription elongation factor SPT5"/>
    <property type="match status" value="1"/>
</dbReference>
<dbReference type="Proteomes" id="UP001162162">
    <property type="component" value="Unassembled WGS sequence"/>
</dbReference>
<dbReference type="GO" id="GO:0032784">
    <property type="term" value="P:regulation of DNA-templated transcription elongation"/>
    <property type="evidence" value="ECO:0007669"/>
    <property type="project" value="InterPro"/>
</dbReference>
<keyword evidence="10 11" id="KW-0539">Nucleus</keyword>
<feature type="region of interest" description="Disordered" evidence="12">
    <location>
        <begin position="376"/>
        <end position="400"/>
    </location>
</feature>
<dbReference type="AlphaFoldDB" id="A0AAV8Z5E6"/>
<dbReference type="CDD" id="cd06085">
    <property type="entry name" value="KOW_Spt5_5"/>
    <property type="match status" value="1"/>
</dbReference>
<dbReference type="InterPro" id="IPR041977">
    <property type="entry name" value="KOW_Spt5_4"/>
</dbReference>
<evidence type="ECO:0000256" key="1">
    <source>
        <dbReference type="ARBA" id="ARBA00004123"/>
    </source>
</evidence>
<evidence type="ECO:0000256" key="7">
    <source>
        <dbReference type="ARBA" id="ARBA00023015"/>
    </source>
</evidence>
<dbReference type="EMBL" id="JAPWTK010000017">
    <property type="protein sequence ID" value="KAJ8958416.1"/>
    <property type="molecule type" value="Genomic_DNA"/>
</dbReference>
<dbReference type="Pfam" id="PF11942">
    <property type="entry name" value="Spt5_N"/>
    <property type="match status" value="1"/>
</dbReference>
<feature type="domain" description="KOW" evidence="14">
    <location>
        <begin position="639"/>
        <end position="666"/>
    </location>
</feature>
<feature type="domain" description="KOW" evidence="14">
    <location>
        <begin position="476"/>
        <end position="503"/>
    </location>
</feature>
<dbReference type="CDD" id="cd06084">
    <property type="entry name" value="KOW_Spt5_4"/>
    <property type="match status" value="1"/>
</dbReference>
<feature type="domain" description="KOW" evidence="14">
    <location>
        <begin position="326"/>
        <end position="353"/>
    </location>
</feature>
<evidence type="ECO:0000256" key="3">
    <source>
        <dbReference type="ARBA" id="ARBA00020181"/>
    </source>
</evidence>
<dbReference type="InterPro" id="IPR041973">
    <property type="entry name" value="KOW_Spt5_1"/>
</dbReference>
<keyword evidence="7" id="KW-0805">Transcription regulation</keyword>
<dbReference type="PANTHER" id="PTHR11125:SF7">
    <property type="entry name" value="TRANSCRIPTION ELONGATION FACTOR SPT5"/>
    <property type="match status" value="1"/>
</dbReference>
<evidence type="ECO:0000256" key="9">
    <source>
        <dbReference type="ARBA" id="ARBA00023163"/>
    </source>
</evidence>
<dbReference type="FunFam" id="2.30.30.30:FF:000013">
    <property type="entry name" value="Transcription elongation factor SPT5"/>
    <property type="match status" value="1"/>
</dbReference>
<dbReference type="InterPro" id="IPR057934">
    <property type="entry name" value="KOW_Spt5_7"/>
</dbReference>
<evidence type="ECO:0000313" key="16">
    <source>
        <dbReference type="Proteomes" id="UP001162162"/>
    </source>
</evidence>
<dbReference type="GO" id="GO:0006357">
    <property type="term" value="P:regulation of transcription by RNA polymerase II"/>
    <property type="evidence" value="ECO:0007669"/>
    <property type="project" value="InterPro"/>
</dbReference>
<keyword evidence="8" id="KW-0010">Activator</keyword>
<dbReference type="PANTHER" id="PTHR11125">
    <property type="entry name" value="SUPPRESSOR OF TY 5"/>
    <property type="match status" value="1"/>
</dbReference>
<dbReference type="Gene3D" id="2.30.30.30">
    <property type="match status" value="2"/>
</dbReference>
<dbReference type="InterPro" id="IPR014722">
    <property type="entry name" value="Rib_uL2_dom2"/>
</dbReference>
<keyword evidence="16" id="KW-1185">Reference proteome</keyword>
<comment type="subcellular location">
    <subcellularLocation>
        <location evidence="1 11">Nucleus</location>
    </subcellularLocation>
</comment>
<evidence type="ECO:0000256" key="10">
    <source>
        <dbReference type="ARBA" id="ARBA00023242"/>
    </source>
</evidence>
<dbReference type="InterPro" id="IPR005100">
    <property type="entry name" value="NGN-domain"/>
</dbReference>
<dbReference type="CDD" id="cd06082">
    <property type="entry name" value="KOW_Spt5_2"/>
    <property type="match status" value="1"/>
</dbReference>
<dbReference type="Pfam" id="PF23288">
    <property type="entry name" value="KOW6_SPT5"/>
    <property type="match status" value="1"/>
</dbReference>
<proteinExistence type="inferred from homology"/>
<dbReference type="InterPro" id="IPR041978">
    <property type="entry name" value="KOW_Spt5_5"/>
</dbReference>
<comment type="caution">
    <text evidence="15">The sequence shown here is derived from an EMBL/GenBank/DDBJ whole genome shotgun (WGS) entry which is preliminary data.</text>
</comment>
<evidence type="ECO:0000256" key="11">
    <source>
        <dbReference type="PIRNR" id="PIRNR036945"/>
    </source>
</evidence>
<dbReference type="CDD" id="cd06086">
    <property type="entry name" value="KOW_Spt5_6"/>
    <property type="match status" value="1"/>
</dbReference>
<gene>
    <name evidence="15" type="ORF">NQ318_002198</name>
</gene>
<feature type="domain" description="KOW" evidence="14">
    <location>
        <begin position="1026"/>
        <end position="1053"/>
    </location>
</feature>
<dbReference type="InterPro" id="IPR036735">
    <property type="entry name" value="NGN_dom_sf"/>
</dbReference>
<evidence type="ECO:0000259" key="13">
    <source>
        <dbReference type="SMART" id="SM00738"/>
    </source>
</evidence>
<feature type="region of interest" description="Disordered" evidence="12">
    <location>
        <begin position="1"/>
        <end position="142"/>
    </location>
</feature>
<dbReference type="CDD" id="cd09888">
    <property type="entry name" value="NGN_Euk"/>
    <property type="match status" value="1"/>
</dbReference>
<dbReference type="Pfam" id="PF03439">
    <property type="entry name" value="Spt5-NGN"/>
    <property type="match status" value="1"/>
</dbReference>
<dbReference type="Pfam" id="PF23037">
    <property type="entry name" value="KOWx_SPT5"/>
    <property type="match status" value="1"/>
</dbReference>
<feature type="compositionally biased region" description="Polar residues" evidence="12">
    <location>
        <begin position="1"/>
        <end position="17"/>
    </location>
</feature>
<feature type="domain" description="NusG-like N-terminal" evidence="13">
    <location>
        <begin position="230"/>
        <end position="321"/>
    </location>
</feature>
<organism evidence="15 16">
    <name type="scientific">Aromia moschata</name>
    <dbReference type="NCBI Taxonomy" id="1265417"/>
    <lineage>
        <taxon>Eukaryota</taxon>
        <taxon>Metazoa</taxon>
        <taxon>Ecdysozoa</taxon>
        <taxon>Arthropoda</taxon>
        <taxon>Hexapoda</taxon>
        <taxon>Insecta</taxon>
        <taxon>Pterygota</taxon>
        <taxon>Neoptera</taxon>
        <taxon>Endopterygota</taxon>
        <taxon>Coleoptera</taxon>
        <taxon>Polyphaga</taxon>
        <taxon>Cucujiformia</taxon>
        <taxon>Chrysomeloidea</taxon>
        <taxon>Cerambycidae</taxon>
        <taxon>Cerambycinae</taxon>
        <taxon>Callichromatini</taxon>
        <taxon>Aromia</taxon>
    </lineage>
</organism>
<evidence type="ECO:0000256" key="6">
    <source>
        <dbReference type="ARBA" id="ARBA00022737"/>
    </source>
</evidence>
<dbReference type="Pfam" id="PF23287">
    <property type="entry name" value="KOW7_SPT5"/>
    <property type="match status" value="1"/>
</dbReference>
<dbReference type="Pfam" id="PF23290">
    <property type="entry name" value="KOW5_SPT5"/>
    <property type="match status" value="1"/>
</dbReference>
<dbReference type="InterPro" id="IPR041980">
    <property type="entry name" value="KOW_Spt5_6_metazoa"/>
</dbReference>
<dbReference type="GO" id="GO:0006368">
    <property type="term" value="P:transcription elongation by RNA polymerase II"/>
    <property type="evidence" value="ECO:0007669"/>
    <property type="project" value="TreeGrafter"/>
</dbReference>
<evidence type="ECO:0000256" key="5">
    <source>
        <dbReference type="ARBA" id="ARBA00022553"/>
    </source>
</evidence>
<keyword evidence="9 11" id="KW-0804">Transcription</keyword>